<feature type="transmembrane region" description="Helical" evidence="1">
    <location>
        <begin position="116"/>
        <end position="137"/>
    </location>
</feature>
<keyword evidence="1" id="KW-1133">Transmembrane helix</keyword>
<feature type="transmembrane region" description="Helical" evidence="1">
    <location>
        <begin position="76"/>
        <end position="96"/>
    </location>
</feature>
<gene>
    <name evidence="2" type="ORF">NC661_05000</name>
</gene>
<comment type="caution">
    <text evidence="2">The sequence shown here is derived from an EMBL/GenBank/DDBJ whole genome shotgun (WGS) entry which is preliminary data.</text>
</comment>
<reference evidence="2" key="1">
    <citation type="submission" date="2022-06" db="EMBL/GenBank/DDBJ databases">
        <title>Aquibacillus sp. a new bacterium isolated from soil saline samples.</title>
        <authorList>
            <person name="Galisteo C."/>
            <person name="De La Haba R."/>
            <person name="Sanchez-Porro C."/>
            <person name="Ventosa A."/>
        </authorList>
    </citation>
    <scope>NUCLEOTIDE SEQUENCE</scope>
    <source>
        <strain evidence="2">JCM 12387</strain>
    </source>
</reference>
<organism evidence="2 3">
    <name type="scientific">Aquibacillus koreensis</name>
    <dbReference type="NCBI Taxonomy" id="279446"/>
    <lineage>
        <taxon>Bacteria</taxon>
        <taxon>Bacillati</taxon>
        <taxon>Bacillota</taxon>
        <taxon>Bacilli</taxon>
        <taxon>Bacillales</taxon>
        <taxon>Bacillaceae</taxon>
        <taxon>Aquibacillus</taxon>
    </lineage>
</organism>
<dbReference type="Pfam" id="PF13346">
    <property type="entry name" value="ABC2_membrane_5"/>
    <property type="match status" value="1"/>
</dbReference>
<feature type="transmembrane region" description="Helical" evidence="1">
    <location>
        <begin position="187"/>
        <end position="214"/>
    </location>
</feature>
<evidence type="ECO:0000313" key="2">
    <source>
        <dbReference type="EMBL" id="MDC3419722.1"/>
    </source>
</evidence>
<feature type="transmembrane region" description="Helical" evidence="1">
    <location>
        <begin position="144"/>
        <end position="167"/>
    </location>
</feature>
<sequence length="221" mass="25296">MKQLLYRDFLLTRRQIAGTCLIFFIVSLGHYPVLIYYFIFALQLPHIMFADENKNKVHYYLLSLPIGKMCLIVTRYLYILIASVCLLLFAWGIAAITSLKPDDIFYMVYGSTIYGWQDICLAFSVVLAAFAISIPFMYGFRGAIIVHVISGVMGLLTIGFIFVSTNLPDTEENWKFNDKVMTWFRELFPLSPVVILLIGLSMYVISIVISVQLVRKNKSLD</sequence>
<accession>A0A9X4AH40</accession>
<dbReference type="InterPro" id="IPR025699">
    <property type="entry name" value="ABC2_memb-like"/>
</dbReference>
<keyword evidence="1" id="KW-0472">Membrane</keyword>
<protein>
    <submittedName>
        <fullName evidence="2">ABC-2 transporter permease</fullName>
    </submittedName>
</protein>
<dbReference type="EMBL" id="JAMQJZ010000002">
    <property type="protein sequence ID" value="MDC3419722.1"/>
    <property type="molecule type" value="Genomic_DNA"/>
</dbReference>
<proteinExistence type="predicted"/>
<name>A0A9X4AH40_9BACI</name>
<keyword evidence="3" id="KW-1185">Reference proteome</keyword>
<dbReference type="AlphaFoldDB" id="A0A9X4AH40"/>
<dbReference type="Proteomes" id="UP001145072">
    <property type="component" value="Unassembled WGS sequence"/>
</dbReference>
<evidence type="ECO:0000256" key="1">
    <source>
        <dbReference type="SAM" id="Phobius"/>
    </source>
</evidence>
<feature type="transmembrane region" description="Helical" evidence="1">
    <location>
        <begin position="16"/>
        <end position="39"/>
    </location>
</feature>
<dbReference type="RefSeq" id="WP_259866539.1">
    <property type="nucleotide sequence ID" value="NZ_JAMQJZ010000002.1"/>
</dbReference>
<evidence type="ECO:0000313" key="3">
    <source>
        <dbReference type="Proteomes" id="UP001145072"/>
    </source>
</evidence>
<keyword evidence="1" id="KW-0812">Transmembrane</keyword>